<dbReference type="PANTHER" id="PTHR21299">
    <property type="entry name" value="CYTIDYLATE KINASE/PANTOATE-BETA-ALANINE LIGASE"/>
    <property type="match status" value="1"/>
</dbReference>
<dbReference type="PANTHER" id="PTHR21299:SF2">
    <property type="entry name" value="CYTIDYLATE KINASE"/>
    <property type="match status" value="1"/>
</dbReference>
<sequence>MNISDKKLIIAIDGHSSCGKSTVAKDLAKKINYTYIDSGAMYRVVTLFAMRNALINNEKVDENKLSHLIDQVSISFQYNDEKQRHETFLNGELVEDEIRSLDVSNNVSLIAKIKFVREKMVAFQRELSKGGGVIMDGRDIGTVVFPNAELKIFMTADVEVRAIRRYKELKDKGEEISLDDIRENVKKRDFIDENRDESPLRKAEDAIVLNNSKLSKEEQLDWIVERMNEVV</sequence>
<dbReference type="SUPFAM" id="SSF52540">
    <property type="entry name" value="P-loop containing nucleoside triphosphate hydrolases"/>
    <property type="match status" value="1"/>
</dbReference>
<dbReference type="GO" id="GO:0005829">
    <property type="term" value="C:cytosol"/>
    <property type="evidence" value="ECO:0007669"/>
    <property type="project" value="TreeGrafter"/>
</dbReference>
<dbReference type="GO" id="GO:0036431">
    <property type="term" value="F:dCMP kinase activity"/>
    <property type="evidence" value="ECO:0007669"/>
    <property type="project" value="InterPro"/>
</dbReference>
<keyword evidence="4 8" id="KW-0418">Kinase</keyword>
<dbReference type="OrthoDB" id="9807434at2"/>
<evidence type="ECO:0000256" key="4">
    <source>
        <dbReference type="ARBA" id="ARBA00022777"/>
    </source>
</evidence>
<keyword evidence="2 8" id="KW-0808">Transferase</keyword>
<comment type="subcellular location">
    <subcellularLocation>
        <location evidence="8">Cytoplasm</location>
    </subcellularLocation>
</comment>
<accession>A0A2V3ZWW1</accession>
<dbReference type="GO" id="GO:0036430">
    <property type="term" value="F:CMP kinase activity"/>
    <property type="evidence" value="ECO:0007669"/>
    <property type="project" value="RHEA"/>
</dbReference>
<keyword evidence="8" id="KW-0963">Cytoplasm</keyword>
<gene>
    <name evidence="8" type="primary">cmk</name>
    <name evidence="10" type="ORF">DF185_12665</name>
</gene>
<evidence type="ECO:0000313" key="10">
    <source>
        <dbReference type="EMBL" id="PXY00753.1"/>
    </source>
</evidence>
<comment type="catalytic activity">
    <reaction evidence="7 8">
        <text>CMP + ATP = CDP + ADP</text>
        <dbReference type="Rhea" id="RHEA:11600"/>
        <dbReference type="ChEBI" id="CHEBI:30616"/>
        <dbReference type="ChEBI" id="CHEBI:58069"/>
        <dbReference type="ChEBI" id="CHEBI:60377"/>
        <dbReference type="ChEBI" id="CHEBI:456216"/>
        <dbReference type="EC" id="2.7.4.25"/>
    </reaction>
</comment>
<comment type="similarity">
    <text evidence="1 8">Belongs to the cytidylate kinase family. Type 1 subfamily.</text>
</comment>
<evidence type="ECO:0000256" key="3">
    <source>
        <dbReference type="ARBA" id="ARBA00022741"/>
    </source>
</evidence>
<comment type="catalytic activity">
    <reaction evidence="6 8">
        <text>dCMP + ATP = dCDP + ADP</text>
        <dbReference type="Rhea" id="RHEA:25094"/>
        <dbReference type="ChEBI" id="CHEBI:30616"/>
        <dbReference type="ChEBI" id="CHEBI:57566"/>
        <dbReference type="ChEBI" id="CHEBI:58593"/>
        <dbReference type="ChEBI" id="CHEBI:456216"/>
        <dbReference type="EC" id="2.7.4.25"/>
    </reaction>
</comment>
<protein>
    <recommendedName>
        <fullName evidence="8">Cytidylate kinase</fullName>
        <shortName evidence="8">CK</shortName>
        <ecNumber evidence="8">2.7.4.25</ecNumber>
    </recommendedName>
    <alternativeName>
        <fullName evidence="8">Cytidine monophosphate kinase</fullName>
        <shortName evidence="8">CMP kinase</shortName>
    </alternativeName>
</protein>
<dbReference type="InterPro" id="IPR011994">
    <property type="entry name" value="Cytidylate_kinase_dom"/>
</dbReference>
<dbReference type="GO" id="GO:0015949">
    <property type="term" value="P:nucleobase-containing small molecule interconversion"/>
    <property type="evidence" value="ECO:0007669"/>
    <property type="project" value="TreeGrafter"/>
</dbReference>
<keyword evidence="11" id="KW-1185">Reference proteome</keyword>
<dbReference type="Pfam" id="PF02224">
    <property type="entry name" value="Cytidylate_kin"/>
    <property type="match status" value="1"/>
</dbReference>
<dbReference type="CDD" id="cd02020">
    <property type="entry name" value="CMPK"/>
    <property type="match status" value="1"/>
</dbReference>
<dbReference type="Proteomes" id="UP000248079">
    <property type="component" value="Unassembled WGS sequence"/>
</dbReference>
<evidence type="ECO:0000256" key="8">
    <source>
        <dbReference type="HAMAP-Rule" id="MF_00238"/>
    </source>
</evidence>
<evidence type="ECO:0000256" key="5">
    <source>
        <dbReference type="ARBA" id="ARBA00022840"/>
    </source>
</evidence>
<dbReference type="EC" id="2.7.4.25" evidence="8"/>
<evidence type="ECO:0000256" key="7">
    <source>
        <dbReference type="ARBA" id="ARBA00048478"/>
    </source>
</evidence>
<dbReference type="InterPro" id="IPR027417">
    <property type="entry name" value="P-loop_NTPase"/>
</dbReference>
<proteinExistence type="inferred from homology"/>
<comment type="caution">
    <text evidence="10">The sequence shown here is derived from an EMBL/GenBank/DDBJ whole genome shotgun (WGS) entry which is preliminary data.</text>
</comment>
<feature type="binding site" evidence="8">
    <location>
        <begin position="14"/>
        <end position="22"/>
    </location>
    <ligand>
        <name>ATP</name>
        <dbReference type="ChEBI" id="CHEBI:30616"/>
    </ligand>
</feature>
<organism evidence="10 11">
    <name type="scientific">Marinifilum breve</name>
    <dbReference type="NCBI Taxonomy" id="2184082"/>
    <lineage>
        <taxon>Bacteria</taxon>
        <taxon>Pseudomonadati</taxon>
        <taxon>Bacteroidota</taxon>
        <taxon>Bacteroidia</taxon>
        <taxon>Marinilabiliales</taxon>
        <taxon>Marinifilaceae</taxon>
    </lineage>
</organism>
<evidence type="ECO:0000313" key="11">
    <source>
        <dbReference type="Proteomes" id="UP000248079"/>
    </source>
</evidence>
<dbReference type="HAMAP" id="MF_00238">
    <property type="entry name" value="Cytidyl_kinase_type1"/>
    <property type="match status" value="1"/>
</dbReference>
<dbReference type="EMBL" id="QFLI01000005">
    <property type="protein sequence ID" value="PXY00753.1"/>
    <property type="molecule type" value="Genomic_DNA"/>
</dbReference>
<evidence type="ECO:0000256" key="6">
    <source>
        <dbReference type="ARBA" id="ARBA00047615"/>
    </source>
</evidence>
<keyword evidence="5 8" id="KW-0067">ATP-binding</keyword>
<evidence type="ECO:0000259" key="9">
    <source>
        <dbReference type="Pfam" id="PF02224"/>
    </source>
</evidence>
<dbReference type="InterPro" id="IPR003136">
    <property type="entry name" value="Cytidylate_kin"/>
</dbReference>
<evidence type="ECO:0000256" key="2">
    <source>
        <dbReference type="ARBA" id="ARBA00022679"/>
    </source>
</evidence>
<evidence type="ECO:0000256" key="1">
    <source>
        <dbReference type="ARBA" id="ARBA00009427"/>
    </source>
</evidence>
<dbReference type="GO" id="GO:0005524">
    <property type="term" value="F:ATP binding"/>
    <property type="evidence" value="ECO:0007669"/>
    <property type="project" value="UniProtKB-UniRule"/>
</dbReference>
<dbReference type="GO" id="GO:0006220">
    <property type="term" value="P:pyrimidine nucleotide metabolic process"/>
    <property type="evidence" value="ECO:0007669"/>
    <property type="project" value="UniProtKB-UniRule"/>
</dbReference>
<dbReference type="AlphaFoldDB" id="A0A2V3ZWW1"/>
<dbReference type="NCBIfam" id="TIGR00017">
    <property type="entry name" value="cmk"/>
    <property type="match status" value="1"/>
</dbReference>
<name>A0A2V3ZWW1_9BACT</name>
<dbReference type="Gene3D" id="3.40.50.300">
    <property type="entry name" value="P-loop containing nucleotide triphosphate hydrolases"/>
    <property type="match status" value="1"/>
</dbReference>
<reference evidence="10 11" key="1">
    <citation type="submission" date="2018-05" db="EMBL/GenBank/DDBJ databases">
        <title>Marinifilum breve JC075T sp. nov., a marine bacterium isolated from Yongle Blue Hole in the South China Sea.</title>
        <authorList>
            <person name="Fu T."/>
        </authorList>
    </citation>
    <scope>NUCLEOTIDE SEQUENCE [LARGE SCALE GENOMIC DNA]</scope>
    <source>
        <strain evidence="10 11">JC075</strain>
    </source>
</reference>
<dbReference type="RefSeq" id="WP_110361119.1">
    <property type="nucleotide sequence ID" value="NZ_QFLI01000005.1"/>
</dbReference>
<feature type="domain" description="Cytidylate kinase" evidence="9">
    <location>
        <begin position="10"/>
        <end position="228"/>
    </location>
</feature>
<keyword evidence="3 8" id="KW-0547">Nucleotide-binding</keyword>